<dbReference type="AlphaFoldDB" id="A0A411YEY4"/>
<dbReference type="KEGG" id="erz:ER308_09480"/>
<protein>
    <submittedName>
        <fullName evidence="4">Elongation factor G</fullName>
    </submittedName>
</protein>
<dbReference type="InterPro" id="IPR020568">
    <property type="entry name" value="Ribosomal_Su5_D2-typ_SF"/>
</dbReference>
<keyword evidence="4" id="KW-0251">Elongation factor</keyword>
<reference evidence="4 5" key="1">
    <citation type="submission" date="2019-01" db="EMBL/GenBank/DDBJ databases">
        <title>Egibacter rhizosphaerae EGI 80759T.</title>
        <authorList>
            <person name="Chen D.-D."/>
            <person name="Tian Y."/>
            <person name="Jiao J.-Y."/>
            <person name="Zhang X.-T."/>
            <person name="Zhang Y.-G."/>
            <person name="Zhang Y."/>
            <person name="Xiao M."/>
            <person name="Shu W.-S."/>
            <person name="Li W.-J."/>
        </authorList>
    </citation>
    <scope>NUCLEOTIDE SEQUENCE [LARGE SCALE GENOMIC DNA]</scope>
    <source>
        <strain evidence="4 5">EGI 80759</strain>
    </source>
</reference>
<dbReference type="GO" id="GO:0005525">
    <property type="term" value="F:GTP binding"/>
    <property type="evidence" value="ECO:0007669"/>
    <property type="project" value="UniProtKB-KW"/>
</dbReference>
<organism evidence="4 5">
    <name type="scientific">Egibacter rhizosphaerae</name>
    <dbReference type="NCBI Taxonomy" id="1670831"/>
    <lineage>
        <taxon>Bacteria</taxon>
        <taxon>Bacillati</taxon>
        <taxon>Actinomycetota</taxon>
        <taxon>Nitriliruptoria</taxon>
        <taxon>Egibacterales</taxon>
        <taxon>Egibacteraceae</taxon>
        <taxon>Egibacter</taxon>
    </lineage>
</organism>
<keyword evidence="4" id="KW-0648">Protein biosynthesis</keyword>
<feature type="domain" description="Tr-type G" evidence="3">
    <location>
        <begin position="6"/>
        <end position="271"/>
    </location>
</feature>
<dbReference type="PROSITE" id="PS51722">
    <property type="entry name" value="G_TR_2"/>
    <property type="match status" value="1"/>
</dbReference>
<gene>
    <name evidence="4" type="ORF">ER308_09480</name>
</gene>
<dbReference type="OrthoDB" id="9801472at2"/>
<dbReference type="InterPro" id="IPR035647">
    <property type="entry name" value="EFG_III/V"/>
</dbReference>
<dbReference type="Pfam" id="PF22042">
    <property type="entry name" value="EF-G_D2"/>
    <property type="match status" value="1"/>
</dbReference>
<dbReference type="FunFam" id="3.30.230.10:FF:000003">
    <property type="entry name" value="Elongation factor G"/>
    <property type="match status" value="1"/>
</dbReference>
<dbReference type="Gene3D" id="3.40.50.300">
    <property type="entry name" value="P-loop containing nucleotide triphosphate hydrolases"/>
    <property type="match status" value="1"/>
</dbReference>
<dbReference type="SUPFAM" id="SSF54980">
    <property type="entry name" value="EF-G C-terminal domain-like"/>
    <property type="match status" value="2"/>
</dbReference>
<dbReference type="Gene3D" id="3.30.70.870">
    <property type="entry name" value="Elongation Factor G (Translational Gtpase), domain 3"/>
    <property type="match status" value="1"/>
</dbReference>
<keyword evidence="5" id="KW-1185">Reference proteome</keyword>
<dbReference type="Gene3D" id="3.30.230.10">
    <property type="match status" value="1"/>
</dbReference>
<dbReference type="InterPro" id="IPR047872">
    <property type="entry name" value="EFG_IV"/>
</dbReference>
<evidence type="ECO:0000313" key="5">
    <source>
        <dbReference type="Proteomes" id="UP000291469"/>
    </source>
</evidence>
<dbReference type="InterPro" id="IPR041095">
    <property type="entry name" value="EFG_II"/>
</dbReference>
<dbReference type="Proteomes" id="UP000291469">
    <property type="component" value="Chromosome"/>
</dbReference>
<evidence type="ECO:0000256" key="2">
    <source>
        <dbReference type="ARBA" id="ARBA00023134"/>
    </source>
</evidence>
<dbReference type="InterPro" id="IPR005517">
    <property type="entry name" value="Transl_elong_EFG/EF2_IV"/>
</dbReference>
<dbReference type="SUPFAM" id="SSF50447">
    <property type="entry name" value="Translation proteins"/>
    <property type="match status" value="1"/>
</dbReference>
<dbReference type="NCBIfam" id="TIGR00231">
    <property type="entry name" value="small_GTP"/>
    <property type="match status" value="1"/>
</dbReference>
<dbReference type="NCBIfam" id="NF009381">
    <property type="entry name" value="PRK12740.1-5"/>
    <property type="match status" value="1"/>
</dbReference>
<dbReference type="InterPro" id="IPR000640">
    <property type="entry name" value="EFG_V-like"/>
</dbReference>
<dbReference type="InterPro" id="IPR000795">
    <property type="entry name" value="T_Tr_GTP-bd_dom"/>
</dbReference>
<dbReference type="Pfam" id="PF00679">
    <property type="entry name" value="EFG_C"/>
    <property type="match status" value="1"/>
</dbReference>
<accession>A0A411YEY4</accession>
<dbReference type="InterPro" id="IPR027417">
    <property type="entry name" value="P-loop_NTPase"/>
</dbReference>
<dbReference type="CDD" id="cd01434">
    <property type="entry name" value="EFG_mtEFG1_IV"/>
    <property type="match status" value="1"/>
</dbReference>
<dbReference type="PANTHER" id="PTHR43261">
    <property type="entry name" value="TRANSLATION ELONGATION FACTOR G-RELATED"/>
    <property type="match status" value="1"/>
</dbReference>
<dbReference type="FunFam" id="3.30.70.240:FF:000001">
    <property type="entry name" value="Elongation factor G"/>
    <property type="match status" value="1"/>
</dbReference>
<evidence type="ECO:0000313" key="4">
    <source>
        <dbReference type="EMBL" id="QBI19759.1"/>
    </source>
</evidence>
<dbReference type="SMART" id="SM00889">
    <property type="entry name" value="EFG_IV"/>
    <property type="match status" value="1"/>
</dbReference>
<dbReference type="Pfam" id="PF14492">
    <property type="entry name" value="EFG_III"/>
    <property type="match status" value="1"/>
</dbReference>
<dbReference type="RefSeq" id="WP_131154756.1">
    <property type="nucleotide sequence ID" value="NZ_CP036402.1"/>
</dbReference>
<dbReference type="InterPro" id="IPR035649">
    <property type="entry name" value="EFG_V"/>
</dbReference>
<keyword evidence="1" id="KW-0547">Nucleotide-binding</keyword>
<dbReference type="InterPro" id="IPR014721">
    <property type="entry name" value="Ribsml_uS5_D2-typ_fold_subgr"/>
</dbReference>
<dbReference type="SUPFAM" id="SSF52540">
    <property type="entry name" value="P-loop containing nucleoside triphosphate hydrolases"/>
    <property type="match status" value="1"/>
</dbReference>
<dbReference type="CDD" id="cd03713">
    <property type="entry name" value="EFG_mtEFG_C"/>
    <property type="match status" value="1"/>
</dbReference>
<dbReference type="PANTHER" id="PTHR43261:SF6">
    <property type="entry name" value="ELONGATION FACTOR G-LIKE PROTEIN"/>
    <property type="match status" value="1"/>
</dbReference>
<dbReference type="SUPFAM" id="SSF54211">
    <property type="entry name" value="Ribosomal protein S5 domain 2-like"/>
    <property type="match status" value="1"/>
</dbReference>
<dbReference type="InterPro" id="IPR005225">
    <property type="entry name" value="Small_GTP-bd"/>
</dbReference>
<dbReference type="Gene3D" id="2.40.30.10">
    <property type="entry name" value="Translation factors"/>
    <property type="match status" value="1"/>
</dbReference>
<dbReference type="GO" id="GO:0003746">
    <property type="term" value="F:translation elongation factor activity"/>
    <property type="evidence" value="ECO:0007669"/>
    <property type="project" value="UniProtKB-KW"/>
</dbReference>
<dbReference type="SMART" id="SM00838">
    <property type="entry name" value="EFG_C"/>
    <property type="match status" value="1"/>
</dbReference>
<dbReference type="EMBL" id="CP036402">
    <property type="protein sequence ID" value="QBI19759.1"/>
    <property type="molecule type" value="Genomic_DNA"/>
</dbReference>
<dbReference type="Pfam" id="PF00009">
    <property type="entry name" value="GTP_EFTU"/>
    <property type="match status" value="1"/>
</dbReference>
<dbReference type="InterPro" id="IPR009000">
    <property type="entry name" value="Transl_B-barrel_sf"/>
</dbReference>
<dbReference type="GO" id="GO:0003924">
    <property type="term" value="F:GTPase activity"/>
    <property type="evidence" value="ECO:0007669"/>
    <property type="project" value="InterPro"/>
</dbReference>
<sequence length="668" mass="71832">MSTNRSAYRTLLLMGHGGTGKTALGEALLELEGGERGRHGVLDHEVEERERGHSLSLAVASLPWRERVLTIVDTPGGAEALGDAFAALAAADLAVFVVDASVGVQAQHDELWAACDELAIPRLLWLNKFDLPQAAYQRNIEALRERYGKALAPVHMPIGVGDDFTGVIDLLRFVAVERRDGQRVEVDVPDERREQAERNRELLVEAIVENDDALLERYLEGETPGTEELAATFATGIAGCGFFPLLCGSVATPIGVRWLADFVVDEGPAPEMSGPATARVIKTHTDRYVGRVNLVRVASGELTAETTLQVARTGATVRLNHPARPKGAEQEPMKRAPAGAIVRYNKLEDVRTGDLLHPAGEPVDVVEVRAPRPQHRTAIVPAAPGSEDRLAMALSRLADEDAALEVEHDPDTGQTVLSTYGPEHFAVSQARLARKFGIDITEEPLRIAYRETLRATARAVGKHVKQSGGHGQYGIAEIEVSPLPRGEGFRFSNEIVGGVIPRQYIPSVEKGIVEAMARGVLAGYPVVDVAMRLLDGKHHSVDSSDMAFQAAGSLAFRAAAEKAGLALLEPIMHVEVTVPGDLVGDVMGNLSARRGRIQGSEQIPGPGPALDRTRVHGFVPQAELTTYVPELRSLTRGTARVDIVHDHYDFVPEHLGAGIAAREGAAIG</sequence>
<dbReference type="GO" id="GO:0032790">
    <property type="term" value="P:ribosome disassembly"/>
    <property type="evidence" value="ECO:0007669"/>
    <property type="project" value="TreeGrafter"/>
</dbReference>
<evidence type="ECO:0000259" key="3">
    <source>
        <dbReference type="PROSITE" id="PS51722"/>
    </source>
</evidence>
<evidence type="ECO:0000256" key="1">
    <source>
        <dbReference type="ARBA" id="ARBA00022741"/>
    </source>
</evidence>
<proteinExistence type="predicted"/>
<dbReference type="Pfam" id="PF03764">
    <property type="entry name" value="EFG_IV"/>
    <property type="match status" value="1"/>
</dbReference>
<dbReference type="Gene3D" id="3.30.70.240">
    <property type="match status" value="1"/>
</dbReference>
<keyword evidence="2" id="KW-0342">GTP-binding</keyword>
<name>A0A411YEY4_9ACTN</name>
<dbReference type="InterPro" id="IPR053905">
    <property type="entry name" value="EF-G-like_DII"/>
</dbReference>